<organism evidence="2 3">
    <name type="scientific">Pythium oligandrum</name>
    <name type="common">Mycoparasitic fungus</name>
    <dbReference type="NCBI Taxonomy" id="41045"/>
    <lineage>
        <taxon>Eukaryota</taxon>
        <taxon>Sar</taxon>
        <taxon>Stramenopiles</taxon>
        <taxon>Oomycota</taxon>
        <taxon>Peronosporomycetes</taxon>
        <taxon>Pythiales</taxon>
        <taxon>Pythiaceae</taxon>
        <taxon>Pythium</taxon>
    </lineage>
</organism>
<keyword evidence="3" id="KW-1185">Reference proteome</keyword>
<feature type="region of interest" description="Disordered" evidence="1">
    <location>
        <begin position="78"/>
        <end position="99"/>
    </location>
</feature>
<sequence>MVDVMGASSGENSVARAPITGTGVDASMEPMVEPYDQHRSIDLRSECYRRGVRPVRSGPRANDNKAGYIALLREYDRTHAKPEGPTANGNEKNESHSYRFQGKHRLQPHPLLQPQPLQPQAIMPVQVSAGNESSGTATTASLVSASQQTHTTMPVVIPPPTTSTPIDSMHQGIVYSGATGPQKRQKLKNGHHTQGKSSEEPQENEHVPPKRPQPVKMIMPASVTAVADNPVQPPAVAGISASPTPLMFTPMSHPTQSGIVRVLTPTEPLQSAQHELTVKEDYIRLKMQIMLERRDYERQVRREDQRFKLHSQLHGVISTLAQLRRLAKEYTVEQENVLLVEVNEDIAYFQGQKRKLKMELELLDRYG</sequence>
<feature type="compositionally biased region" description="Basic and acidic residues" evidence="1">
    <location>
        <begin position="197"/>
        <end position="208"/>
    </location>
</feature>
<protein>
    <submittedName>
        <fullName evidence="2">Uncharacterized protein</fullName>
    </submittedName>
</protein>
<feature type="region of interest" description="Disordered" evidence="1">
    <location>
        <begin position="174"/>
        <end position="214"/>
    </location>
</feature>
<feature type="region of interest" description="Disordered" evidence="1">
    <location>
        <begin position="129"/>
        <end position="158"/>
    </location>
</feature>
<gene>
    <name evidence="2" type="ORF">Poli38472_012465</name>
</gene>
<proteinExistence type="predicted"/>
<comment type="caution">
    <text evidence="2">The sequence shown here is derived from an EMBL/GenBank/DDBJ whole genome shotgun (WGS) entry which is preliminary data.</text>
</comment>
<evidence type="ECO:0000256" key="1">
    <source>
        <dbReference type="SAM" id="MobiDB-lite"/>
    </source>
</evidence>
<accession>A0A8K1FNI0</accession>
<evidence type="ECO:0000313" key="2">
    <source>
        <dbReference type="EMBL" id="TMW67349.1"/>
    </source>
</evidence>
<feature type="compositionally biased region" description="Polar residues" evidence="1">
    <location>
        <begin position="129"/>
        <end position="150"/>
    </location>
</feature>
<dbReference type="Proteomes" id="UP000794436">
    <property type="component" value="Unassembled WGS sequence"/>
</dbReference>
<name>A0A8K1FNI0_PYTOL</name>
<reference evidence="2" key="1">
    <citation type="submission" date="2019-03" db="EMBL/GenBank/DDBJ databases">
        <title>Long read genome sequence of the mycoparasitic Pythium oligandrum ATCC 38472 isolated from sugarbeet rhizosphere.</title>
        <authorList>
            <person name="Gaulin E."/>
        </authorList>
    </citation>
    <scope>NUCLEOTIDE SEQUENCE</scope>
    <source>
        <strain evidence="2">ATCC 38472_TT</strain>
    </source>
</reference>
<evidence type="ECO:0000313" key="3">
    <source>
        <dbReference type="Proteomes" id="UP000794436"/>
    </source>
</evidence>
<dbReference type="EMBL" id="SPLM01000005">
    <property type="protein sequence ID" value="TMW67349.1"/>
    <property type="molecule type" value="Genomic_DNA"/>
</dbReference>
<feature type="compositionally biased region" description="Basic residues" evidence="1">
    <location>
        <begin position="183"/>
        <end position="194"/>
    </location>
</feature>
<dbReference type="AlphaFoldDB" id="A0A8K1FNI0"/>